<comment type="catalytic activity">
    <reaction evidence="1">
        <text>Hydrolysis of DNA containing ring-opened 7-methylguanine residues, releasing 2,6-diamino-4-hydroxy-5-(N-methyl)formamidopyrimidine.</text>
        <dbReference type="EC" id="3.2.2.23"/>
    </reaction>
</comment>
<reference evidence="11 12" key="1">
    <citation type="submission" date="2018-11" db="EMBL/GenBank/DDBJ databases">
        <title>Trebonia kvetii gen.nov., sp.nov., a novel acidophilic actinobacterium, and proposal of the new actinobacterial family Treboniaceae fam. nov.</title>
        <authorList>
            <person name="Rapoport D."/>
            <person name="Sagova-Mareckova M."/>
            <person name="Sedlacek I."/>
            <person name="Provaznik J."/>
            <person name="Kralova S."/>
            <person name="Pavlinic D."/>
            <person name="Benes V."/>
            <person name="Kopecky J."/>
        </authorList>
    </citation>
    <scope>NUCLEOTIDE SEQUENCE [LARGE SCALE GENOMIC DNA]</scope>
    <source>
        <strain evidence="11 12">15Tr583</strain>
    </source>
</reference>
<evidence type="ECO:0000256" key="9">
    <source>
        <dbReference type="ARBA" id="ARBA00023295"/>
    </source>
</evidence>
<keyword evidence="8" id="KW-0511">Multifunctional enzyme</keyword>
<dbReference type="PROSITE" id="PS51068">
    <property type="entry name" value="FPG_CAT"/>
    <property type="match status" value="1"/>
</dbReference>
<dbReference type="GO" id="GO:0006284">
    <property type="term" value="P:base-excision repair"/>
    <property type="evidence" value="ECO:0007669"/>
    <property type="project" value="InterPro"/>
</dbReference>
<keyword evidence="9" id="KW-0326">Glycosidase</keyword>
<evidence type="ECO:0000256" key="3">
    <source>
        <dbReference type="ARBA" id="ARBA00022763"/>
    </source>
</evidence>
<dbReference type="PANTHER" id="PTHR22993:SF9">
    <property type="entry name" value="FORMAMIDOPYRIMIDINE-DNA GLYCOSYLASE"/>
    <property type="match status" value="1"/>
</dbReference>
<evidence type="ECO:0000313" key="11">
    <source>
        <dbReference type="EMBL" id="TVZ04975.1"/>
    </source>
</evidence>
<evidence type="ECO:0000256" key="7">
    <source>
        <dbReference type="ARBA" id="ARBA00023239"/>
    </source>
</evidence>
<dbReference type="InterPro" id="IPR012319">
    <property type="entry name" value="FPG_cat"/>
</dbReference>
<gene>
    <name evidence="11" type="ORF">EAS64_10115</name>
</gene>
<dbReference type="GO" id="GO:0008534">
    <property type="term" value="F:oxidized purine nucleobase lesion DNA N-glycosylase activity"/>
    <property type="evidence" value="ECO:0007669"/>
    <property type="project" value="UniProtKB-EC"/>
</dbReference>
<accession>A0A6P2C3A9</accession>
<evidence type="ECO:0000256" key="8">
    <source>
        <dbReference type="ARBA" id="ARBA00023268"/>
    </source>
</evidence>
<keyword evidence="3" id="KW-0227">DNA damage</keyword>
<dbReference type="EMBL" id="RPFW01000002">
    <property type="protein sequence ID" value="TVZ04975.1"/>
    <property type="molecule type" value="Genomic_DNA"/>
</dbReference>
<dbReference type="RefSeq" id="WP_145852681.1">
    <property type="nucleotide sequence ID" value="NZ_RPFW01000002.1"/>
</dbReference>
<dbReference type="Pfam" id="PF06831">
    <property type="entry name" value="H2TH"/>
    <property type="match status" value="1"/>
</dbReference>
<dbReference type="GO" id="GO:0008270">
    <property type="term" value="F:zinc ion binding"/>
    <property type="evidence" value="ECO:0007669"/>
    <property type="project" value="InterPro"/>
</dbReference>
<dbReference type="InterPro" id="IPR035937">
    <property type="entry name" value="FPG_N"/>
</dbReference>
<dbReference type="Proteomes" id="UP000460272">
    <property type="component" value="Unassembled WGS sequence"/>
</dbReference>
<evidence type="ECO:0000256" key="4">
    <source>
        <dbReference type="ARBA" id="ARBA00022801"/>
    </source>
</evidence>
<keyword evidence="5" id="KW-0238">DNA-binding</keyword>
<dbReference type="SUPFAM" id="SSF46946">
    <property type="entry name" value="S13-like H2TH domain"/>
    <property type="match status" value="1"/>
</dbReference>
<feature type="domain" description="Formamidopyrimidine-DNA glycosylase catalytic" evidence="10">
    <location>
        <begin position="2"/>
        <end position="133"/>
    </location>
</feature>
<evidence type="ECO:0000256" key="5">
    <source>
        <dbReference type="ARBA" id="ARBA00023125"/>
    </source>
</evidence>
<dbReference type="InterPro" id="IPR010979">
    <property type="entry name" value="Ribosomal_uS13-like_H2TH"/>
</dbReference>
<dbReference type="Gene3D" id="3.20.190.10">
    <property type="entry name" value="MutM-like, N-terminal"/>
    <property type="match status" value="1"/>
</dbReference>
<keyword evidence="6" id="KW-0234">DNA repair</keyword>
<evidence type="ECO:0000256" key="2">
    <source>
        <dbReference type="ARBA" id="ARBA00009409"/>
    </source>
</evidence>
<dbReference type="SUPFAM" id="SSF81624">
    <property type="entry name" value="N-terminal domain of MutM-like DNA repair proteins"/>
    <property type="match status" value="1"/>
</dbReference>
<comment type="caution">
    <text evidence="11">The sequence shown here is derived from an EMBL/GenBank/DDBJ whole genome shotgun (WGS) entry which is preliminary data.</text>
</comment>
<dbReference type="InterPro" id="IPR015886">
    <property type="entry name" value="H2TH_FPG"/>
</dbReference>
<name>A0A6P2C3A9_9ACTN</name>
<evidence type="ECO:0000259" key="10">
    <source>
        <dbReference type="PROSITE" id="PS51068"/>
    </source>
</evidence>
<protein>
    <submittedName>
        <fullName evidence="11">Formamidopyrimidine-DNA glycosylase</fullName>
    </submittedName>
</protein>
<dbReference type="Gene3D" id="1.10.8.50">
    <property type="match status" value="1"/>
</dbReference>
<dbReference type="GO" id="GO:0003684">
    <property type="term" value="F:damaged DNA binding"/>
    <property type="evidence" value="ECO:0007669"/>
    <property type="project" value="InterPro"/>
</dbReference>
<dbReference type="SMART" id="SM01232">
    <property type="entry name" value="H2TH"/>
    <property type="match status" value="1"/>
</dbReference>
<evidence type="ECO:0000256" key="6">
    <source>
        <dbReference type="ARBA" id="ARBA00023204"/>
    </source>
</evidence>
<dbReference type="GO" id="GO:0016829">
    <property type="term" value="F:lyase activity"/>
    <property type="evidence" value="ECO:0007669"/>
    <property type="project" value="UniProtKB-KW"/>
</dbReference>
<dbReference type="PANTHER" id="PTHR22993">
    <property type="entry name" value="FORMAMIDOPYRIMIDINE-DNA GLYCOSYLASE"/>
    <property type="match status" value="1"/>
</dbReference>
<dbReference type="GO" id="GO:0003906">
    <property type="term" value="F:DNA-(apurinic or apyrimidinic site) endonuclease activity"/>
    <property type="evidence" value="ECO:0007669"/>
    <property type="project" value="InterPro"/>
</dbReference>
<keyword evidence="4" id="KW-0378">Hydrolase</keyword>
<dbReference type="OrthoDB" id="9800855at2"/>
<dbReference type="AlphaFoldDB" id="A0A6P2C3A9"/>
<evidence type="ECO:0000313" key="12">
    <source>
        <dbReference type="Proteomes" id="UP000460272"/>
    </source>
</evidence>
<proteinExistence type="inferred from homology"/>
<evidence type="ECO:0000256" key="1">
    <source>
        <dbReference type="ARBA" id="ARBA00001668"/>
    </source>
</evidence>
<keyword evidence="7" id="KW-0456">Lyase</keyword>
<dbReference type="SMART" id="SM00898">
    <property type="entry name" value="Fapy_DNA_glyco"/>
    <property type="match status" value="1"/>
</dbReference>
<comment type="similarity">
    <text evidence="2">Belongs to the FPG family.</text>
</comment>
<dbReference type="Pfam" id="PF01149">
    <property type="entry name" value="Fapy_DNA_glyco"/>
    <property type="match status" value="1"/>
</dbReference>
<keyword evidence="12" id="KW-1185">Reference proteome</keyword>
<sequence>MPELPEVESARAVIERNGLGRCITDVDDSDTYVCRPHAPGEIRHALLGRELTSAMRRGKSMWCQTGPPSEAVTLGIHLGMSGKVVIADADGAEIDGGDYWEGRREPGDYRWARFTVTFEDGGRLMLVDPRRLGRIRLNPPVDQLGPDAQLITPEQFLTMLAGTSAPIKARIMDQRRIAGIGNLLADEILWRARIHPARIASSLTPPEQRRMLRSSRDAIRAALRDGGVHALKIIPYRRAGSTCPRDHAPMETGPVDGRTSWWCSAEQLLMPGSGGVAFPRGVRTGQHGPGV</sequence>
<organism evidence="11 12">
    <name type="scientific">Trebonia kvetii</name>
    <dbReference type="NCBI Taxonomy" id="2480626"/>
    <lineage>
        <taxon>Bacteria</taxon>
        <taxon>Bacillati</taxon>
        <taxon>Actinomycetota</taxon>
        <taxon>Actinomycetes</taxon>
        <taxon>Streptosporangiales</taxon>
        <taxon>Treboniaceae</taxon>
        <taxon>Trebonia</taxon>
    </lineage>
</organism>